<keyword evidence="5" id="KW-0720">Serine protease</keyword>
<dbReference type="PANTHER" id="PTHR10381:SF15">
    <property type="entry name" value="CHLOROPLASTIC ATP-DEPENDENT CLP PROTEASE PROTEOLYTIC SUBUNIT 1"/>
    <property type="match status" value="1"/>
</dbReference>
<dbReference type="Pfam" id="PF00574">
    <property type="entry name" value="CLP_protease"/>
    <property type="match status" value="1"/>
</dbReference>
<evidence type="ECO:0000256" key="2">
    <source>
        <dbReference type="ARBA" id="ARBA00022640"/>
    </source>
</evidence>
<evidence type="ECO:0000256" key="5">
    <source>
        <dbReference type="ARBA" id="ARBA00022825"/>
    </source>
</evidence>
<dbReference type="Gene3D" id="3.90.226.10">
    <property type="entry name" value="2-enoyl-CoA Hydratase, Chain A, domain 1"/>
    <property type="match status" value="1"/>
</dbReference>
<dbReference type="RefSeq" id="YP_009250218.1">
    <property type="nucleotide sequence ID" value="NC_029999.1"/>
</dbReference>
<evidence type="ECO:0000313" key="9">
    <source>
        <dbReference type="EMBL" id="AMY96046.1"/>
    </source>
</evidence>
<gene>
    <name evidence="9" type="primary">clpP</name>
</gene>
<dbReference type="GO" id="GO:0004176">
    <property type="term" value="F:ATP-dependent peptidase activity"/>
    <property type="evidence" value="ECO:0007669"/>
    <property type="project" value="InterPro"/>
</dbReference>
<dbReference type="GO" id="GO:0009368">
    <property type="term" value="C:endopeptidase Clp complex"/>
    <property type="evidence" value="ECO:0007669"/>
    <property type="project" value="TreeGrafter"/>
</dbReference>
<keyword evidence="3 9" id="KW-0645">Protease</keyword>
<accession>A0A165TUA2</accession>
<dbReference type="GeneID" id="27430756"/>
<dbReference type="InterPro" id="IPR029045">
    <property type="entry name" value="ClpP/crotonase-like_dom_sf"/>
</dbReference>
<feature type="region of interest" description="Disordered" evidence="8">
    <location>
        <begin position="1"/>
        <end position="57"/>
    </location>
</feature>
<dbReference type="PRINTS" id="PR00127">
    <property type="entry name" value="CLPPROTEASEP"/>
</dbReference>
<dbReference type="GO" id="GO:0051117">
    <property type="term" value="F:ATPase binding"/>
    <property type="evidence" value="ECO:0007669"/>
    <property type="project" value="TreeGrafter"/>
</dbReference>
<evidence type="ECO:0000256" key="8">
    <source>
        <dbReference type="SAM" id="MobiDB-lite"/>
    </source>
</evidence>
<geneLocation type="plastid" evidence="9"/>
<dbReference type="InterPro" id="IPR018215">
    <property type="entry name" value="ClpP_Ser_AS"/>
</dbReference>
<dbReference type="CDD" id="cd07017">
    <property type="entry name" value="S14_ClpP_2"/>
    <property type="match status" value="1"/>
</dbReference>
<comment type="similarity">
    <text evidence="1 7">Belongs to the peptidase S14 family.</text>
</comment>
<evidence type="ECO:0000256" key="6">
    <source>
        <dbReference type="PROSITE-ProRule" id="PRU10085"/>
    </source>
</evidence>
<feature type="active site" evidence="6">
    <location>
        <position position="186"/>
    </location>
</feature>
<evidence type="ECO:0000256" key="1">
    <source>
        <dbReference type="ARBA" id="ARBA00007039"/>
    </source>
</evidence>
<dbReference type="PROSITE" id="PS00381">
    <property type="entry name" value="CLP_PROTEASE_SER"/>
    <property type="match status" value="1"/>
</dbReference>
<dbReference type="AlphaFoldDB" id="A0A165TUA2"/>
<dbReference type="SUPFAM" id="SSF52096">
    <property type="entry name" value="ClpP/crotonase"/>
    <property type="match status" value="1"/>
</dbReference>
<dbReference type="EMBL" id="KT760576">
    <property type="protein sequence ID" value="AMY96046.1"/>
    <property type="molecule type" value="Genomic_DNA"/>
</dbReference>
<proteinExistence type="inferred from homology"/>
<dbReference type="GO" id="GO:0009532">
    <property type="term" value="C:plastid stroma"/>
    <property type="evidence" value="ECO:0007669"/>
    <property type="project" value="UniProtKB-ARBA"/>
</dbReference>
<dbReference type="GO" id="GO:0006515">
    <property type="term" value="P:protein quality control for misfolded or incompletely synthesized proteins"/>
    <property type="evidence" value="ECO:0007669"/>
    <property type="project" value="TreeGrafter"/>
</dbReference>
<evidence type="ECO:0000256" key="7">
    <source>
        <dbReference type="RuleBase" id="RU003567"/>
    </source>
</evidence>
<feature type="region of interest" description="Disordered" evidence="8">
    <location>
        <begin position="74"/>
        <end position="100"/>
    </location>
</feature>
<keyword evidence="4" id="KW-0378">Hydrolase</keyword>
<feature type="compositionally biased region" description="Acidic residues" evidence="8">
    <location>
        <begin position="37"/>
        <end position="57"/>
    </location>
</feature>
<protein>
    <recommendedName>
        <fullName evidence="7">ATP-dependent Clp protease proteolytic subunit</fullName>
    </recommendedName>
</protein>
<organism evidence="9">
    <name type="scientific">Geranium maderense</name>
    <dbReference type="NCBI Taxonomy" id="28964"/>
    <lineage>
        <taxon>Eukaryota</taxon>
        <taxon>Viridiplantae</taxon>
        <taxon>Streptophyta</taxon>
        <taxon>Embryophyta</taxon>
        <taxon>Tracheophyta</taxon>
        <taxon>Spermatophyta</taxon>
        <taxon>Magnoliopsida</taxon>
        <taxon>eudicotyledons</taxon>
        <taxon>Gunneridae</taxon>
        <taxon>Pentapetalae</taxon>
        <taxon>rosids</taxon>
        <taxon>malvids</taxon>
        <taxon>Geraniales</taxon>
        <taxon>Geraniaceae</taxon>
        <taxon>Geranium</taxon>
    </lineage>
</organism>
<evidence type="ECO:0000256" key="4">
    <source>
        <dbReference type="ARBA" id="ARBA00022801"/>
    </source>
</evidence>
<dbReference type="PANTHER" id="PTHR10381">
    <property type="entry name" value="ATP-DEPENDENT CLP PROTEASE PROTEOLYTIC SUBUNIT"/>
    <property type="match status" value="1"/>
</dbReference>
<name>A0A165TUA2_9ROSI</name>
<sequence length="278" mass="31776">MANAVPKVPFYDPAYYPVPEPDDEVPFYDISAYSSDYDPEQYQDPDQDLDPDLDQDQELDDEVPFYDIFAYSSDYDPKQYKDPDLDEEEEKQEEKQEEKPEPLWTDLLHVLYDGGFLFLGREIKAELANTLISLIIHLDLKPKSPSIQTMFINSPGGFVLSGMAIFDAMLYLNGNIDTICVGTAASMATVVMLAGKQRIALRHSGLLIHQPSMKEFEDETYEVVIEAHTLADLRHDITRIYVRYTHKPYWVIMSDLETDTFMSAHEAYLYGLVDGVSV</sequence>
<keyword evidence="2 9" id="KW-0934">Plastid</keyword>
<evidence type="ECO:0000256" key="3">
    <source>
        <dbReference type="ARBA" id="ARBA00022670"/>
    </source>
</evidence>
<reference evidence="9" key="1">
    <citation type="journal article" date="2016" name="Genome Biol. Evol.">
        <title>Coevolution between Nuclear-Encoded DNA Replication, Recombination, and Repair Genes and Plastid Genome Complexity.</title>
        <authorList>
            <person name="Zhang J."/>
            <person name="Ruhlman T.A."/>
            <person name="Sabir J."/>
            <person name="Blazier J.C."/>
            <person name="Weng M.L."/>
            <person name="Park S."/>
            <person name="Jansen R.K."/>
        </authorList>
    </citation>
    <scope>NUCLEOTIDE SEQUENCE</scope>
</reference>
<comment type="catalytic activity">
    <reaction evidence="6">
        <text>Hydrolysis of proteins to small peptides in the presence of ATP and magnesium. alpha-casein is the usual test substrate. In the absence of ATP, only oligopeptides shorter than five residues are hydrolyzed (such as succinyl-Leu-Tyr-|-NHMec, and Leu-Tyr-Leu-|-Tyr-Trp, in which cleavage of the -Tyr-|-Leu- and -Tyr-|-Trp bonds also occurs).</text>
        <dbReference type="EC" id="3.4.21.92"/>
    </reaction>
</comment>
<dbReference type="GO" id="GO:0004252">
    <property type="term" value="F:serine-type endopeptidase activity"/>
    <property type="evidence" value="ECO:0007669"/>
    <property type="project" value="InterPro"/>
</dbReference>
<dbReference type="InterPro" id="IPR001907">
    <property type="entry name" value="ClpP"/>
</dbReference>
<dbReference type="InterPro" id="IPR023562">
    <property type="entry name" value="ClpP/TepA"/>
</dbReference>